<dbReference type="RefSeq" id="WP_126555748.1">
    <property type="nucleotide sequence ID" value="NZ_BIFS01000002.1"/>
</dbReference>
<evidence type="ECO:0000256" key="2">
    <source>
        <dbReference type="ARBA" id="ARBA00023125"/>
    </source>
</evidence>
<evidence type="ECO:0000259" key="4">
    <source>
        <dbReference type="PROSITE" id="PS50932"/>
    </source>
</evidence>
<reference evidence="6" key="1">
    <citation type="submission" date="2018-12" db="EMBL/GenBank/DDBJ databases">
        <title>Tengunoibacter tsumagoiensis gen. nov., sp. nov., Dictyobacter kobayashii sp. nov., D. alpinus sp. nov., and D. joshuensis sp. nov. and description of Dictyobacteraceae fam. nov. within the order Ktedonobacterales isolated from Tengu-no-mugimeshi.</title>
        <authorList>
            <person name="Wang C.M."/>
            <person name="Zheng Y."/>
            <person name="Sakai Y."/>
            <person name="Toyoda A."/>
            <person name="Minakuchi Y."/>
            <person name="Abe K."/>
            <person name="Yokota A."/>
            <person name="Yabe S."/>
        </authorList>
    </citation>
    <scope>NUCLEOTIDE SEQUENCE [LARGE SCALE GENOMIC DNA]</scope>
    <source>
        <strain evidence="6">Uno11</strain>
    </source>
</reference>
<dbReference type="InterPro" id="IPR010982">
    <property type="entry name" value="Lambda_DNA-bd_dom_sf"/>
</dbReference>
<evidence type="ECO:0000313" key="5">
    <source>
        <dbReference type="EMBL" id="GCE22661.1"/>
    </source>
</evidence>
<name>A0A402AU79_9CHLR</name>
<dbReference type="PANTHER" id="PTHR30146">
    <property type="entry name" value="LACI-RELATED TRANSCRIPTIONAL REPRESSOR"/>
    <property type="match status" value="1"/>
</dbReference>
<dbReference type="PROSITE" id="PS00356">
    <property type="entry name" value="HTH_LACI_1"/>
    <property type="match status" value="1"/>
</dbReference>
<keyword evidence="3" id="KW-0804">Transcription</keyword>
<protein>
    <submittedName>
        <fullName evidence="5">LacI family transcriptional regulator</fullName>
    </submittedName>
</protein>
<evidence type="ECO:0000256" key="3">
    <source>
        <dbReference type="ARBA" id="ARBA00023163"/>
    </source>
</evidence>
<dbReference type="SUPFAM" id="SSF47413">
    <property type="entry name" value="lambda repressor-like DNA-binding domains"/>
    <property type="match status" value="1"/>
</dbReference>
<dbReference type="GO" id="GO:0003700">
    <property type="term" value="F:DNA-binding transcription factor activity"/>
    <property type="evidence" value="ECO:0007669"/>
    <property type="project" value="TreeGrafter"/>
</dbReference>
<dbReference type="PROSITE" id="PS50932">
    <property type="entry name" value="HTH_LACI_2"/>
    <property type="match status" value="1"/>
</dbReference>
<dbReference type="PANTHER" id="PTHR30146:SF153">
    <property type="entry name" value="LACTOSE OPERON REPRESSOR"/>
    <property type="match status" value="1"/>
</dbReference>
<dbReference type="InterPro" id="IPR046335">
    <property type="entry name" value="LacI/GalR-like_sensor"/>
</dbReference>
<dbReference type="PRINTS" id="PR00036">
    <property type="entry name" value="HTHLACI"/>
</dbReference>
<accession>A0A402AU79</accession>
<dbReference type="EMBL" id="BIFS01000002">
    <property type="protein sequence ID" value="GCE22661.1"/>
    <property type="molecule type" value="Genomic_DNA"/>
</dbReference>
<dbReference type="CDD" id="cd06267">
    <property type="entry name" value="PBP1_LacI_sugar_binding-like"/>
    <property type="match status" value="1"/>
</dbReference>
<dbReference type="InterPro" id="IPR000843">
    <property type="entry name" value="HTH_LacI"/>
</dbReference>
<keyword evidence="6" id="KW-1185">Reference proteome</keyword>
<dbReference type="Proteomes" id="UP000287188">
    <property type="component" value="Unassembled WGS sequence"/>
</dbReference>
<gene>
    <name evidence="5" type="primary">lacI_4</name>
    <name evidence="5" type="ORF">KDK_64610</name>
</gene>
<dbReference type="AlphaFoldDB" id="A0A402AU79"/>
<dbReference type="Gene3D" id="1.10.260.40">
    <property type="entry name" value="lambda repressor-like DNA-binding domains"/>
    <property type="match status" value="1"/>
</dbReference>
<dbReference type="CDD" id="cd01392">
    <property type="entry name" value="HTH_LacI"/>
    <property type="match status" value="1"/>
</dbReference>
<evidence type="ECO:0000313" key="6">
    <source>
        <dbReference type="Proteomes" id="UP000287188"/>
    </source>
</evidence>
<keyword evidence="1" id="KW-0805">Transcription regulation</keyword>
<organism evidence="5 6">
    <name type="scientific">Dictyobacter kobayashii</name>
    <dbReference type="NCBI Taxonomy" id="2014872"/>
    <lineage>
        <taxon>Bacteria</taxon>
        <taxon>Bacillati</taxon>
        <taxon>Chloroflexota</taxon>
        <taxon>Ktedonobacteria</taxon>
        <taxon>Ktedonobacterales</taxon>
        <taxon>Dictyobacteraceae</taxon>
        <taxon>Dictyobacter</taxon>
    </lineage>
</organism>
<keyword evidence="2" id="KW-0238">DNA-binding</keyword>
<comment type="caution">
    <text evidence="5">The sequence shown here is derived from an EMBL/GenBank/DDBJ whole genome shotgun (WGS) entry which is preliminary data.</text>
</comment>
<dbReference type="Pfam" id="PF13377">
    <property type="entry name" value="Peripla_BP_3"/>
    <property type="match status" value="1"/>
</dbReference>
<evidence type="ECO:0000256" key="1">
    <source>
        <dbReference type="ARBA" id="ARBA00023015"/>
    </source>
</evidence>
<dbReference type="Gene3D" id="3.40.50.2300">
    <property type="match status" value="2"/>
</dbReference>
<feature type="domain" description="HTH lacI-type" evidence="4">
    <location>
        <begin position="5"/>
        <end position="59"/>
    </location>
</feature>
<dbReference type="OrthoDB" id="9788209at2"/>
<sequence>MATKLTIDDIARLAGVSKATVSRAMNGKPDVDPATRERILSIVEKEGFKPSATAVGLAGRSHLISVLIPSMASETYIFDILRGVADVVTEAGYELVLYSVNENAQDNNRNTVIDRILTSKLSAALLAILPGQLGGHIAQLYKPDFPIVMIDDSEPPSDKMPWVGVRNSEGARKAVFHLYSLGHRRIAHVTGPLQRLCSRERLEGYRSALADLGLEYDPALVVSGEFSAPSGHAAALPLFNLPADQRPTAIFAANDFMAYGIIDAAHSYHLRIPEDIALIGFDDTSSSVHMQPSLTTVRQPFYELGQTGCQLLFSLLEQSRSGRFQAYGKSFSSFATMHAKDFKQVAAMPAHIYLDTELMVRKSCGADLPVR</sequence>
<proteinExistence type="predicted"/>
<dbReference type="SMART" id="SM00354">
    <property type="entry name" value="HTH_LACI"/>
    <property type="match status" value="1"/>
</dbReference>
<dbReference type="Pfam" id="PF00356">
    <property type="entry name" value="LacI"/>
    <property type="match status" value="1"/>
</dbReference>
<dbReference type="SUPFAM" id="SSF53822">
    <property type="entry name" value="Periplasmic binding protein-like I"/>
    <property type="match status" value="1"/>
</dbReference>
<dbReference type="InterPro" id="IPR028082">
    <property type="entry name" value="Peripla_BP_I"/>
</dbReference>
<dbReference type="GO" id="GO:0000976">
    <property type="term" value="F:transcription cis-regulatory region binding"/>
    <property type="evidence" value="ECO:0007669"/>
    <property type="project" value="TreeGrafter"/>
</dbReference>